<sequence>MRFCRHGAAMVVAAAYTATAIQLDPTNADSIKSAAKTVAGKMVEYYPQGPGGIPGILDDPYYWWEAGEMFGSLIDDWYYTGDDQYNDITTKALLFQLSDTYDYMPANQTTDEGNDDQIFWAFAVMNAAEYLFPNPPNGVPAWISIAAAVFNSQAARWDTSLCSGGLRWQVFQFNNGWNHKNSPSNGGFLNLASRLYAYTGNQTYADWVGKTWDWMDSVGLISPSGQVFDGTDALQNCSTLDHIQWTYSAGMLLNAAAFMWNQTNGTDQAKWETRVMQVWNASEAVFFKDQVMLEVYSSPNHPTDIHPNILTTFKPPFSRFLAVSTKIMPSLYPLIQPYLLASVKAAAAQCSGGSDGITCGTQWTNNGQMCALEVIQANLIQQSAAPVTHTTPGSSQGNASLGTTDGNADGNPIVYAPVTMADKAGAVILTLITVVGAIGGGYFVVS</sequence>
<accession>A0A9Q8LF99</accession>
<keyword evidence="8" id="KW-0325">Glycoprotein</keyword>
<dbReference type="GO" id="GO:0016052">
    <property type="term" value="P:carbohydrate catabolic process"/>
    <property type="evidence" value="ECO:0007669"/>
    <property type="project" value="InterPro"/>
</dbReference>
<keyword evidence="5" id="KW-0732">Signal</keyword>
<evidence type="ECO:0000256" key="11">
    <source>
        <dbReference type="SAM" id="MobiDB-lite"/>
    </source>
</evidence>
<evidence type="ECO:0000256" key="5">
    <source>
        <dbReference type="ARBA" id="ARBA00022729"/>
    </source>
</evidence>
<organism evidence="13 14">
    <name type="scientific">Passalora fulva</name>
    <name type="common">Tomato leaf mold</name>
    <name type="synonym">Cladosporium fulvum</name>
    <dbReference type="NCBI Taxonomy" id="5499"/>
    <lineage>
        <taxon>Eukaryota</taxon>
        <taxon>Fungi</taxon>
        <taxon>Dikarya</taxon>
        <taxon>Ascomycota</taxon>
        <taxon>Pezizomycotina</taxon>
        <taxon>Dothideomycetes</taxon>
        <taxon>Dothideomycetidae</taxon>
        <taxon>Mycosphaerellales</taxon>
        <taxon>Mycosphaerellaceae</taxon>
        <taxon>Fulvia</taxon>
    </lineage>
</organism>
<dbReference type="Pfam" id="PF03663">
    <property type="entry name" value="Glyco_hydro_76"/>
    <property type="match status" value="1"/>
</dbReference>
<dbReference type="KEGG" id="ffu:CLAFUR5_05222"/>
<dbReference type="SUPFAM" id="SSF48208">
    <property type="entry name" value="Six-hairpin glycosidases"/>
    <property type="match status" value="1"/>
</dbReference>
<evidence type="ECO:0000313" key="14">
    <source>
        <dbReference type="Proteomes" id="UP000756132"/>
    </source>
</evidence>
<keyword evidence="9 10" id="KW-0326">Glycosidase</keyword>
<dbReference type="AlphaFoldDB" id="A0A9Q8LF99"/>
<dbReference type="FunFam" id="1.50.10.20:FF:000006">
    <property type="entry name" value="Mannan endo-1,6-alpha-mannosidase"/>
    <property type="match status" value="1"/>
</dbReference>
<evidence type="ECO:0000256" key="3">
    <source>
        <dbReference type="ARBA" id="ARBA00009699"/>
    </source>
</evidence>
<keyword evidence="7 12" id="KW-0472">Membrane</keyword>
<dbReference type="InterPro" id="IPR008928">
    <property type="entry name" value="6-hairpin_glycosidase_sf"/>
</dbReference>
<comment type="subcellular location">
    <subcellularLocation>
        <location evidence="2">Endomembrane system</location>
    </subcellularLocation>
</comment>
<feature type="region of interest" description="Disordered" evidence="11">
    <location>
        <begin position="386"/>
        <end position="405"/>
    </location>
</feature>
<keyword evidence="12" id="KW-0812">Transmembrane</keyword>
<dbReference type="PANTHER" id="PTHR12145">
    <property type="entry name" value="MANNAN ENDO-1,6-ALPHA-MANNOSIDASE DCW1"/>
    <property type="match status" value="1"/>
</dbReference>
<name>A0A9Q8LF99_PASFU</name>
<evidence type="ECO:0000256" key="9">
    <source>
        <dbReference type="ARBA" id="ARBA00023295"/>
    </source>
</evidence>
<reference evidence="13" key="1">
    <citation type="submission" date="2021-12" db="EMBL/GenBank/DDBJ databases">
        <authorList>
            <person name="Zaccaron A."/>
            <person name="Stergiopoulos I."/>
        </authorList>
    </citation>
    <scope>NUCLEOTIDE SEQUENCE</scope>
    <source>
        <strain evidence="13">Race5_Kim</strain>
    </source>
</reference>
<dbReference type="InterPro" id="IPR014480">
    <property type="entry name" value="Mannan-1_6-alpha_mannosidase"/>
</dbReference>
<evidence type="ECO:0000256" key="12">
    <source>
        <dbReference type="SAM" id="Phobius"/>
    </source>
</evidence>
<dbReference type="Proteomes" id="UP000756132">
    <property type="component" value="Chromosome 4"/>
</dbReference>
<evidence type="ECO:0000313" key="13">
    <source>
        <dbReference type="EMBL" id="UJO16338.1"/>
    </source>
</evidence>
<dbReference type="PIRSF" id="PIRSF016302">
    <property type="entry name" value="Man_a_manosd"/>
    <property type="match status" value="1"/>
</dbReference>
<evidence type="ECO:0000256" key="2">
    <source>
        <dbReference type="ARBA" id="ARBA00004308"/>
    </source>
</evidence>
<evidence type="ECO:0000256" key="1">
    <source>
        <dbReference type="ARBA" id="ARBA00001452"/>
    </source>
</evidence>
<dbReference type="InterPro" id="IPR005198">
    <property type="entry name" value="Glyco_hydro_76"/>
</dbReference>
<protein>
    <recommendedName>
        <fullName evidence="4 10">Mannan endo-1,6-alpha-mannosidase</fullName>
        <ecNumber evidence="4 10">3.2.1.101</ecNumber>
    </recommendedName>
</protein>
<dbReference type="PANTHER" id="PTHR12145:SF36">
    <property type="entry name" value="MANNAN ENDO-1,6-ALPHA-MANNOSIDASE DCW1"/>
    <property type="match status" value="1"/>
</dbReference>
<evidence type="ECO:0000256" key="10">
    <source>
        <dbReference type="PIRNR" id="PIRNR016302"/>
    </source>
</evidence>
<comment type="catalytic activity">
    <reaction evidence="1 10">
        <text>Random hydrolysis of (1-&gt;6)-alpha-D-mannosidic linkages in unbranched (1-&gt;6)-mannans.</text>
        <dbReference type="EC" id="3.2.1.101"/>
    </reaction>
</comment>
<evidence type="ECO:0000256" key="7">
    <source>
        <dbReference type="ARBA" id="ARBA00023136"/>
    </source>
</evidence>
<dbReference type="EMBL" id="CP090166">
    <property type="protein sequence ID" value="UJO16338.1"/>
    <property type="molecule type" value="Genomic_DNA"/>
</dbReference>
<dbReference type="GO" id="GO:0008496">
    <property type="term" value="F:mannan endo-1,6-alpha-mannosidase activity"/>
    <property type="evidence" value="ECO:0007669"/>
    <property type="project" value="UniProtKB-UniRule"/>
</dbReference>
<dbReference type="Gene3D" id="1.50.10.20">
    <property type="match status" value="1"/>
</dbReference>
<dbReference type="OrthoDB" id="4187847at2759"/>
<keyword evidence="12" id="KW-1133">Transmembrane helix</keyword>
<gene>
    <name evidence="13" type="ORF">CLAFUR5_05222</name>
</gene>
<reference evidence="13" key="2">
    <citation type="journal article" date="2022" name="Microb. Genom.">
        <title>A chromosome-scale genome assembly of the tomato pathogen Cladosporium fulvum reveals a compartmentalized genome architecture and the presence of a dispensable chromosome.</title>
        <authorList>
            <person name="Zaccaron A.Z."/>
            <person name="Chen L.H."/>
            <person name="Samaras A."/>
            <person name="Stergiopoulos I."/>
        </authorList>
    </citation>
    <scope>NUCLEOTIDE SEQUENCE</scope>
    <source>
        <strain evidence="13">Race5_Kim</strain>
    </source>
</reference>
<comment type="similarity">
    <text evidence="3 10">Belongs to the glycosyl hydrolase 76 family.</text>
</comment>
<dbReference type="RefSeq" id="XP_047760704.1">
    <property type="nucleotide sequence ID" value="XM_047904370.1"/>
</dbReference>
<dbReference type="GeneID" id="71985100"/>
<evidence type="ECO:0000256" key="6">
    <source>
        <dbReference type="ARBA" id="ARBA00022801"/>
    </source>
</evidence>
<feature type="transmembrane region" description="Helical" evidence="12">
    <location>
        <begin position="424"/>
        <end position="445"/>
    </location>
</feature>
<dbReference type="GO" id="GO:0009272">
    <property type="term" value="P:fungal-type cell wall biogenesis"/>
    <property type="evidence" value="ECO:0007669"/>
    <property type="project" value="TreeGrafter"/>
</dbReference>
<keyword evidence="14" id="KW-1185">Reference proteome</keyword>
<dbReference type="GO" id="GO:0012505">
    <property type="term" value="C:endomembrane system"/>
    <property type="evidence" value="ECO:0007669"/>
    <property type="project" value="UniProtKB-SubCell"/>
</dbReference>
<evidence type="ECO:0000256" key="4">
    <source>
        <dbReference type="ARBA" id="ARBA00012350"/>
    </source>
</evidence>
<evidence type="ECO:0000256" key="8">
    <source>
        <dbReference type="ARBA" id="ARBA00023180"/>
    </source>
</evidence>
<proteinExistence type="inferred from homology"/>
<keyword evidence="6 10" id="KW-0378">Hydrolase</keyword>
<dbReference type="EC" id="3.2.1.101" evidence="4 10"/>